<dbReference type="AlphaFoldDB" id="F7YW83"/>
<protein>
    <recommendedName>
        <fullName evidence="5">Heat-inducible transcription repressor HrcA</fullName>
    </recommendedName>
</protein>
<dbReference type="PANTHER" id="PTHR34824">
    <property type="entry name" value="HEAT-INDUCIBLE TRANSCRIPTION REPRESSOR HRCA"/>
    <property type="match status" value="1"/>
</dbReference>
<dbReference type="GO" id="GO:0045892">
    <property type="term" value="P:negative regulation of DNA-templated transcription"/>
    <property type="evidence" value="ECO:0007669"/>
    <property type="project" value="UniProtKB-UniRule"/>
</dbReference>
<dbReference type="PATRIC" id="fig|688269.3.peg.1867"/>
<dbReference type="Pfam" id="PF01628">
    <property type="entry name" value="HrcA"/>
    <property type="match status" value="1"/>
</dbReference>
<dbReference type="InterPro" id="IPR023120">
    <property type="entry name" value="WHTH_transcript_rep_HrcA_IDD"/>
</dbReference>
<comment type="similarity">
    <text evidence="5">Belongs to the HrcA family.</text>
</comment>
<gene>
    <name evidence="5" type="primary">hrcA</name>
    <name evidence="7" type="ORF">Theth_1813</name>
</gene>
<organism evidence="7 8">
    <name type="scientific">Pseudothermotoga thermarum DSM 5069</name>
    <dbReference type="NCBI Taxonomy" id="688269"/>
    <lineage>
        <taxon>Bacteria</taxon>
        <taxon>Thermotogati</taxon>
        <taxon>Thermotogota</taxon>
        <taxon>Thermotogae</taxon>
        <taxon>Thermotogales</taxon>
        <taxon>Thermotogaceae</taxon>
        <taxon>Pseudothermotoga</taxon>
    </lineage>
</organism>
<reference evidence="7 8" key="1">
    <citation type="submission" date="2010-11" db="EMBL/GenBank/DDBJ databases">
        <title>The complete genome of Thermotoga thermarum DSM 5069.</title>
        <authorList>
            <consortium name="US DOE Joint Genome Institute (JGI-PGF)"/>
            <person name="Lucas S."/>
            <person name="Copeland A."/>
            <person name="Lapidus A."/>
            <person name="Bruce D."/>
            <person name="Goodwin L."/>
            <person name="Pitluck S."/>
            <person name="Kyrpides N."/>
            <person name="Mavromatis K."/>
            <person name="Ivanova N."/>
            <person name="Zeytun A."/>
            <person name="Brettin T."/>
            <person name="Detter J.C."/>
            <person name="Tapia R."/>
            <person name="Han C."/>
            <person name="Land M."/>
            <person name="Hauser L."/>
            <person name="Markowitz V."/>
            <person name="Cheng J.-F."/>
            <person name="Hugenholtz P."/>
            <person name="Woyke T."/>
            <person name="Wu D."/>
            <person name="Spring S."/>
            <person name="Schroeder M."/>
            <person name="Brambilla E."/>
            <person name="Klenk H.-P."/>
            <person name="Eisen J.A."/>
        </authorList>
    </citation>
    <scope>NUCLEOTIDE SEQUENCE [LARGE SCALE GENOMIC DNA]</scope>
    <source>
        <strain evidence="7 8">DSM 5069</strain>
    </source>
</reference>
<evidence type="ECO:0000256" key="3">
    <source>
        <dbReference type="ARBA" id="ARBA00023016"/>
    </source>
</evidence>
<dbReference type="InterPro" id="IPR002571">
    <property type="entry name" value="HrcA"/>
</dbReference>
<evidence type="ECO:0000256" key="4">
    <source>
        <dbReference type="ARBA" id="ARBA00023163"/>
    </source>
</evidence>
<dbReference type="Gene3D" id="1.10.10.10">
    <property type="entry name" value="Winged helix-like DNA-binding domain superfamily/Winged helix DNA-binding domain"/>
    <property type="match status" value="1"/>
</dbReference>
<dbReference type="Gene3D" id="3.30.450.40">
    <property type="match status" value="1"/>
</dbReference>
<feature type="domain" description="Heat-inducible transcription repressor HrcA C-terminal" evidence="6">
    <location>
        <begin position="109"/>
        <end position="316"/>
    </location>
</feature>
<keyword evidence="1 5" id="KW-0678">Repressor</keyword>
<dbReference type="OrthoDB" id="9783139at2"/>
<dbReference type="EMBL" id="CP002351">
    <property type="protein sequence ID" value="AEH51855.1"/>
    <property type="molecule type" value="Genomic_DNA"/>
</dbReference>
<dbReference type="InterPro" id="IPR021153">
    <property type="entry name" value="HrcA_C"/>
</dbReference>
<evidence type="ECO:0000313" key="8">
    <source>
        <dbReference type="Proteomes" id="UP000006804"/>
    </source>
</evidence>
<dbReference type="PIRSF" id="PIRSF005485">
    <property type="entry name" value="HrcA"/>
    <property type="match status" value="1"/>
</dbReference>
<dbReference type="STRING" id="688269.Theth_1813"/>
<evidence type="ECO:0000256" key="1">
    <source>
        <dbReference type="ARBA" id="ARBA00022491"/>
    </source>
</evidence>
<keyword evidence="3 5" id="KW-0346">Stress response</keyword>
<dbReference type="GO" id="GO:0003677">
    <property type="term" value="F:DNA binding"/>
    <property type="evidence" value="ECO:0007669"/>
    <property type="project" value="InterPro"/>
</dbReference>
<dbReference type="RefSeq" id="WP_013933063.1">
    <property type="nucleotide sequence ID" value="NC_015707.1"/>
</dbReference>
<keyword evidence="4 5" id="KW-0804">Transcription</keyword>
<evidence type="ECO:0000259" key="6">
    <source>
        <dbReference type="Pfam" id="PF01628"/>
    </source>
</evidence>
<keyword evidence="8" id="KW-1185">Reference proteome</keyword>
<dbReference type="NCBIfam" id="TIGR00331">
    <property type="entry name" value="hrcA"/>
    <property type="match status" value="1"/>
</dbReference>
<dbReference type="InterPro" id="IPR036390">
    <property type="entry name" value="WH_DNA-bd_sf"/>
</dbReference>
<evidence type="ECO:0000256" key="2">
    <source>
        <dbReference type="ARBA" id="ARBA00023015"/>
    </source>
</evidence>
<dbReference type="Proteomes" id="UP000006804">
    <property type="component" value="Chromosome"/>
</dbReference>
<name>F7YW83_9THEM</name>
<comment type="function">
    <text evidence="5">Negative regulator of class I heat shock genes (grpE-dnaK-dnaJ and groELS operons). Prevents heat-shock induction of these operons.</text>
</comment>
<evidence type="ECO:0000256" key="5">
    <source>
        <dbReference type="HAMAP-Rule" id="MF_00081"/>
    </source>
</evidence>
<dbReference type="InterPro" id="IPR036388">
    <property type="entry name" value="WH-like_DNA-bd_sf"/>
</dbReference>
<dbReference type="HAMAP" id="MF_00081">
    <property type="entry name" value="HrcA"/>
    <property type="match status" value="1"/>
</dbReference>
<dbReference type="Gene3D" id="3.30.390.60">
    <property type="entry name" value="Heat-inducible transcription repressor hrca homolog, domain 3"/>
    <property type="match status" value="1"/>
</dbReference>
<keyword evidence="2 5" id="KW-0805">Transcription regulation</keyword>
<accession>F7YW83</accession>
<dbReference type="KEGG" id="tta:Theth_1813"/>
<sequence length="342" mass="39803">MKRDSRINERQRKVLFCAVREYILTKKPVSSERILETSDIQCSGATVRNDLRRLEYLGYLRQPHTSAGRIPTDKGFKFYVEETLKLMKEYYQPSASIHSTYPMSFGDMEKILEGAARALSKITQGAVVLEKPKIDKLKIIRVFVVPVTRHYYIMTVTTELGFMKFIPFRTFEKIDVANFEKLLNKLLVGYALEQMPQRRFEENINEEMIEIAENLVKSLSEDLRNSLIKVGLDTLINSEDFNIQEIRKLSQFFSEDLALKKVMDQTQDLPQILIGSEHGLQGLENFALFIDEYKKEDRSIGKIMVITSKVVKYEEIFSSLRYITSRLTEYFTLAIRKEGIEQ</sequence>
<proteinExistence type="inferred from homology"/>
<dbReference type="eggNOG" id="COG1420">
    <property type="taxonomic scope" value="Bacteria"/>
</dbReference>
<dbReference type="HOGENOM" id="CLU_050019_1_0_0"/>
<dbReference type="PANTHER" id="PTHR34824:SF1">
    <property type="entry name" value="HEAT-INDUCIBLE TRANSCRIPTION REPRESSOR HRCA"/>
    <property type="match status" value="1"/>
</dbReference>
<dbReference type="SUPFAM" id="SSF46785">
    <property type="entry name" value="Winged helix' DNA-binding domain"/>
    <property type="match status" value="1"/>
</dbReference>
<dbReference type="InterPro" id="IPR029016">
    <property type="entry name" value="GAF-like_dom_sf"/>
</dbReference>
<evidence type="ECO:0000313" key="7">
    <source>
        <dbReference type="EMBL" id="AEH51855.1"/>
    </source>
</evidence>
<dbReference type="SUPFAM" id="SSF55781">
    <property type="entry name" value="GAF domain-like"/>
    <property type="match status" value="1"/>
</dbReference>